<keyword evidence="4" id="KW-1185">Reference proteome</keyword>
<gene>
    <name evidence="3" type="ORF">K2173_010097</name>
</gene>
<dbReference type="EMBL" id="JAIWQS010000011">
    <property type="protein sequence ID" value="KAJ8749677.1"/>
    <property type="molecule type" value="Genomic_DNA"/>
</dbReference>
<reference evidence="3 4" key="1">
    <citation type="submission" date="2021-09" db="EMBL/GenBank/DDBJ databases">
        <title>Genomic insights and catalytic innovation underlie evolution of tropane alkaloids biosynthesis.</title>
        <authorList>
            <person name="Wang Y.-J."/>
            <person name="Tian T."/>
            <person name="Huang J.-P."/>
            <person name="Huang S.-X."/>
        </authorList>
    </citation>
    <scope>NUCLEOTIDE SEQUENCE [LARGE SCALE GENOMIC DNA]</scope>
    <source>
        <strain evidence="3">KIB-2018</strain>
        <tissue evidence="3">Leaf</tissue>
    </source>
</reference>
<dbReference type="PANTHER" id="PTHR31286:SF168">
    <property type="entry name" value="DUF4283 DOMAIN-CONTAINING PROTEIN"/>
    <property type="match status" value="1"/>
</dbReference>
<feature type="compositionally biased region" description="Low complexity" evidence="1">
    <location>
        <begin position="65"/>
        <end position="75"/>
    </location>
</feature>
<comment type="caution">
    <text evidence="3">The sequence shown here is derived from an EMBL/GenBank/DDBJ whole genome shotgun (WGS) entry which is preliminary data.</text>
</comment>
<evidence type="ECO:0000256" key="1">
    <source>
        <dbReference type="SAM" id="MobiDB-lite"/>
    </source>
</evidence>
<feature type="domain" description="DUF4283" evidence="2">
    <location>
        <begin position="190"/>
        <end position="269"/>
    </location>
</feature>
<proteinExistence type="predicted"/>
<dbReference type="AlphaFoldDB" id="A0AAV8SBT0"/>
<dbReference type="Proteomes" id="UP001159364">
    <property type="component" value="Linkage Group LG11"/>
</dbReference>
<feature type="compositionally biased region" description="Polar residues" evidence="1">
    <location>
        <begin position="104"/>
        <end position="113"/>
    </location>
</feature>
<evidence type="ECO:0000259" key="2">
    <source>
        <dbReference type="Pfam" id="PF14111"/>
    </source>
</evidence>
<feature type="region of interest" description="Disordered" evidence="1">
    <location>
        <begin position="1"/>
        <end position="128"/>
    </location>
</feature>
<feature type="compositionally biased region" description="Low complexity" evidence="1">
    <location>
        <begin position="16"/>
        <end position="30"/>
    </location>
</feature>
<accession>A0AAV8SBT0</accession>
<organism evidence="3 4">
    <name type="scientific">Erythroxylum novogranatense</name>
    <dbReference type="NCBI Taxonomy" id="1862640"/>
    <lineage>
        <taxon>Eukaryota</taxon>
        <taxon>Viridiplantae</taxon>
        <taxon>Streptophyta</taxon>
        <taxon>Embryophyta</taxon>
        <taxon>Tracheophyta</taxon>
        <taxon>Spermatophyta</taxon>
        <taxon>Magnoliopsida</taxon>
        <taxon>eudicotyledons</taxon>
        <taxon>Gunneridae</taxon>
        <taxon>Pentapetalae</taxon>
        <taxon>rosids</taxon>
        <taxon>fabids</taxon>
        <taxon>Malpighiales</taxon>
        <taxon>Erythroxylaceae</taxon>
        <taxon>Erythroxylum</taxon>
    </lineage>
</organism>
<dbReference type="PANTHER" id="PTHR31286">
    <property type="entry name" value="GLYCINE-RICH CELL WALL STRUCTURAL PROTEIN 1.8-LIKE"/>
    <property type="match status" value="1"/>
</dbReference>
<name>A0AAV8SBT0_9ROSI</name>
<evidence type="ECO:0000313" key="4">
    <source>
        <dbReference type="Proteomes" id="UP001159364"/>
    </source>
</evidence>
<feature type="region of interest" description="Disordered" evidence="1">
    <location>
        <begin position="379"/>
        <end position="425"/>
    </location>
</feature>
<dbReference type="Pfam" id="PF14111">
    <property type="entry name" value="DUF4283"/>
    <property type="match status" value="1"/>
</dbReference>
<sequence length="543" mass="58259">MARKKPKDSGVKPVEESSPSSSGQPSAAAKTPAASFVGNKSVMSRVPPAGPKKDSLKTGKGVHNEVLLEQVVSSSSEEDSEDEGTGGVSPASSDSEDSAEAQRGGSSPVTPATESLLEGKGASNNPVVGSGSLPVSLDGAAGSVKGDAPDKPSFASLFWNNRDLTQGFRLEHIPADKEVTILAEDRLELEKEWGYCLVGVFTGRFPGMKAVEGLLSQWGVACKLIPREGGWLVFRFESDQARTSVLAGGPYVLYGKTLMLKTLAPGFSFNFKDFMAMPLWIKLPNVPLDLWTDKGLSKIGSMVGKPICSDLVTTQRARVGYARLLVKVDVSKRLVTNFDVLLLEGICFNQQVVYETYPSYCCDCRHFGHNVFICKKTSPKPQRWIPKGKSSQPAKARPPPQGTAHSGATAALEAPTAPPPSEQPQQASVVLWMPVEADPLPTSGLLVWQAMVQRAGTHATSPRAGLPLCRFLQSCNDTVSLSLVVYCLSPRMTPSLYTVSFSEACWCFRMMWLCAAGSSGQLELVHGVSAGFGALLRCRFVLW</sequence>
<dbReference type="InterPro" id="IPR025558">
    <property type="entry name" value="DUF4283"/>
</dbReference>
<evidence type="ECO:0000313" key="3">
    <source>
        <dbReference type="EMBL" id="KAJ8749677.1"/>
    </source>
</evidence>
<dbReference type="InterPro" id="IPR040256">
    <property type="entry name" value="At4g02000-like"/>
</dbReference>
<protein>
    <recommendedName>
        <fullName evidence="2">DUF4283 domain-containing protein</fullName>
    </recommendedName>
</protein>